<dbReference type="STRING" id="1399968.CI15_00615"/>
<reference evidence="1 2" key="1">
    <citation type="journal article" date="2015" name="Int. J. Syst. Evol. Microbiol.">
        <title>Burkholderia monticola sp. nov., isolated from mountain soil.</title>
        <authorList>
            <person name="Baek I."/>
            <person name="Seo B."/>
            <person name="Lee I."/>
            <person name="Yi H."/>
            <person name="Chun J."/>
        </authorList>
    </citation>
    <scope>NUCLEOTIDE SEQUENCE [LARGE SCALE GENOMIC DNA]</scope>
    <source>
        <strain evidence="1 2">JC2948</strain>
    </source>
</reference>
<evidence type="ECO:0000313" key="1">
    <source>
        <dbReference type="EMBL" id="KXU91129.1"/>
    </source>
</evidence>
<gene>
    <name evidence="1" type="ORF">CI15_00615</name>
</gene>
<name>A0A149Q1H4_9BURK</name>
<proteinExistence type="predicted"/>
<dbReference type="AlphaFoldDB" id="A0A149Q1H4"/>
<sequence>MYPSQFRQHFVGQFENQLALEQVTTRLDVNLPCERFAHFGGILTFARADLSGISFAISAKTLLTWAQWRVWATMKHTERPYAQQSSVPGRYVLSADGVRLTLNAEEVEDLDWILCKAWEGFLQAANELEKYWRFLRFPRLTHDEQGFVVARVSRDTWRAMLDFANTHDFEKGDTSRHIFDRSAGLLKIYNPSSRQTTASVHHLVLKAVSDGESALQWEQDSLLLIWQPPTVAPGDSSLVGPAGYWDVEHAHEWLVDTFAGWANDWAKQTQAPETRTGWLRRTRGHPPAEPFELHIDSHAILPRRDFHSPRTVSELIEFCTHLQGHFYLDKSGVPVKRETTTNVLQLVLRFLSLGGEGERRYIAGKLTLRSDMLDGAIPGLIADTSKRFDLVAWLDNALRCLIQLLRNAERLTQSDIDFAVDLLMPAANRVREDLLCQAFSLRASS</sequence>
<dbReference type="Proteomes" id="UP000075613">
    <property type="component" value="Unassembled WGS sequence"/>
</dbReference>
<keyword evidence="2" id="KW-1185">Reference proteome</keyword>
<comment type="caution">
    <text evidence="1">The sequence shown here is derived from an EMBL/GenBank/DDBJ whole genome shotgun (WGS) entry which is preliminary data.</text>
</comment>
<protein>
    <submittedName>
        <fullName evidence="1">Uncharacterized protein</fullName>
    </submittedName>
</protein>
<accession>A0A149Q1H4</accession>
<evidence type="ECO:0000313" key="2">
    <source>
        <dbReference type="Proteomes" id="UP000075613"/>
    </source>
</evidence>
<organism evidence="1 2">
    <name type="scientific">Paraburkholderia monticola</name>
    <dbReference type="NCBI Taxonomy" id="1399968"/>
    <lineage>
        <taxon>Bacteria</taxon>
        <taxon>Pseudomonadati</taxon>
        <taxon>Pseudomonadota</taxon>
        <taxon>Betaproteobacteria</taxon>
        <taxon>Burkholderiales</taxon>
        <taxon>Burkholderiaceae</taxon>
        <taxon>Paraburkholderia</taxon>
    </lineage>
</organism>
<dbReference type="EMBL" id="LRBG01000001">
    <property type="protein sequence ID" value="KXU91129.1"/>
    <property type="molecule type" value="Genomic_DNA"/>
</dbReference>